<evidence type="ECO:0000256" key="3">
    <source>
        <dbReference type="ARBA" id="ARBA00022763"/>
    </source>
</evidence>
<keyword evidence="3" id="KW-0227">DNA damage</keyword>
<dbReference type="Proteomes" id="UP000198356">
    <property type="component" value="Unassembled WGS sequence"/>
</dbReference>
<keyword evidence="4 8" id="KW-0378">Hydrolase</keyword>
<dbReference type="EC" id="3.4.-.-" evidence="8"/>
<evidence type="ECO:0000256" key="5">
    <source>
        <dbReference type="ARBA" id="ARBA00023124"/>
    </source>
</evidence>
<evidence type="ECO:0000256" key="6">
    <source>
        <dbReference type="ARBA" id="ARBA00023125"/>
    </source>
</evidence>
<dbReference type="Pfam" id="PF02586">
    <property type="entry name" value="SRAP"/>
    <property type="match status" value="1"/>
</dbReference>
<dbReference type="AlphaFoldDB" id="A0A239HA26"/>
<name>A0A239HA26_9BACT</name>
<comment type="similarity">
    <text evidence="1 8">Belongs to the SOS response-associated peptidase family.</text>
</comment>
<accession>A0A239HA26</accession>
<dbReference type="InterPro" id="IPR036590">
    <property type="entry name" value="SRAP-like"/>
</dbReference>
<evidence type="ECO:0000313" key="10">
    <source>
        <dbReference type="Proteomes" id="UP000198356"/>
    </source>
</evidence>
<evidence type="ECO:0000256" key="8">
    <source>
        <dbReference type="RuleBase" id="RU364100"/>
    </source>
</evidence>
<keyword evidence="7" id="KW-0456">Lyase</keyword>
<dbReference type="GO" id="GO:0106300">
    <property type="term" value="P:protein-DNA covalent cross-linking repair"/>
    <property type="evidence" value="ECO:0007669"/>
    <property type="project" value="InterPro"/>
</dbReference>
<gene>
    <name evidence="9" type="ORF">SAMN05421770_102289</name>
</gene>
<dbReference type="EMBL" id="FZOU01000002">
    <property type="protein sequence ID" value="SNS77908.1"/>
    <property type="molecule type" value="Genomic_DNA"/>
</dbReference>
<dbReference type="SUPFAM" id="SSF143081">
    <property type="entry name" value="BB1717-like"/>
    <property type="match status" value="1"/>
</dbReference>
<evidence type="ECO:0000256" key="2">
    <source>
        <dbReference type="ARBA" id="ARBA00022670"/>
    </source>
</evidence>
<dbReference type="InterPro" id="IPR003738">
    <property type="entry name" value="SRAP"/>
</dbReference>
<sequence length="155" mass="17515">MPRPRTSAPALNGVNRSRSAAASFLPHSCLIPASAFYEWKKIDAKTKQPYAFTVRGSPLFAFAGLWDAWKDGQGHWLQSFSIVTTEANELMQRVHTRMPVILHSRDYDRWLSREVTEQLPLDLLRPYEAEDMEMTAANPLVGNVRNNGPNMLNSA</sequence>
<dbReference type="PANTHER" id="PTHR13604:SF0">
    <property type="entry name" value="ABASIC SITE PROCESSING PROTEIN HMCES"/>
    <property type="match status" value="1"/>
</dbReference>
<dbReference type="GO" id="GO:0008233">
    <property type="term" value="F:peptidase activity"/>
    <property type="evidence" value="ECO:0007669"/>
    <property type="project" value="UniProtKB-KW"/>
</dbReference>
<evidence type="ECO:0000256" key="1">
    <source>
        <dbReference type="ARBA" id="ARBA00008136"/>
    </source>
</evidence>
<protein>
    <recommendedName>
        <fullName evidence="8">Abasic site processing protein</fullName>
        <ecNumber evidence="8">3.4.-.-</ecNumber>
    </recommendedName>
</protein>
<dbReference type="PANTHER" id="PTHR13604">
    <property type="entry name" value="DC12-RELATED"/>
    <property type="match status" value="1"/>
</dbReference>
<dbReference type="OrthoDB" id="9782620at2"/>
<dbReference type="GO" id="GO:0006508">
    <property type="term" value="P:proteolysis"/>
    <property type="evidence" value="ECO:0007669"/>
    <property type="project" value="UniProtKB-KW"/>
</dbReference>
<evidence type="ECO:0000256" key="7">
    <source>
        <dbReference type="ARBA" id="ARBA00023239"/>
    </source>
</evidence>
<dbReference type="GO" id="GO:0016829">
    <property type="term" value="F:lyase activity"/>
    <property type="evidence" value="ECO:0007669"/>
    <property type="project" value="UniProtKB-KW"/>
</dbReference>
<proteinExistence type="inferred from homology"/>
<keyword evidence="10" id="KW-1185">Reference proteome</keyword>
<evidence type="ECO:0000313" key="9">
    <source>
        <dbReference type="EMBL" id="SNS77908.1"/>
    </source>
</evidence>
<reference evidence="9 10" key="1">
    <citation type="submission" date="2017-06" db="EMBL/GenBank/DDBJ databases">
        <authorList>
            <person name="Kim H.J."/>
            <person name="Triplett B.A."/>
        </authorList>
    </citation>
    <scope>NUCLEOTIDE SEQUENCE [LARGE SCALE GENOMIC DNA]</scope>
    <source>
        <strain evidence="9 10">DSM 18704</strain>
    </source>
</reference>
<keyword evidence="2 8" id="KW-0645">Protease</keyword>
<dbReference type="Gene3D" id="3.90.1680.10">
    <property type="entry name" value="SOS response associated peptidase-like"/>
    <property type="match status" value="1"/>
</dbReference>
<dbReference type="GO" id="GO:0003697">
    <property type="term" value="F:single-stranded DNA binding"/>
    <property type="evidence" value="ECO:0007669"/>
    <property type="project" value="InterPro"/>
</dbReference>
<evidence type="ECO:0000256" key="4">
    <source>
        <dbReference type="ARBA" id="ARBA00022801"/>
    </source>
</evidence>
<keyword evidence="5" id="KW-0190">Covalent protein-DNA linkage</keyword>
<keyword evidence="6" id="KW-0238">DNA-binding</keyword>
<organism evidence="9 10">
    <name type="scientific">Granulicella rosea</name>
    <dbReference type="NCBI Taxonomy" id="474952"/>
    <lineage>
        <taxon>Bacteria</taxon>
        <taxon>Pseudomonadati</taxon>
        <taxon>Acidobacteriota</taxon>
        <taxon>Terriglobia</taxon>
        <taxon>Terriglobales</taxon>
        <taxon>Acidobacteriaceae</taxon>
        <taxon>Granulicella</taxon>
    </lineage>
</organism>